<evidence type="ECO:0000313" key="3">
    <source>
        <dbReference type="EMBL" id="PEN06047.1"/>
    </source>
</evidence>
<accession>A0A2H3NVW5</accession>
<sequence>MRLQSVFIGGIVAGVLSTSYLSLINVLCCLGVMLGGGTAAWHYITTADRSIDPVEGATLGAGAGLVGSLLSTLFDWILQPLNLDGESVLQSLMGVDMQQMVQEQQGQMMQEPSTGLLIVSMIMGAVLLAVFGAIGGAVGASLFGADDSDDLPTPPDPPSRTGSEW</sequence>
<evidence type="ECO:0000256" key="1">
    <source>
        <dbReference type="SAM" id="MobiDB-lite"/>
    </source>
</evidence>
<keyword evidence="2" id="KW-1133">Transmembrane helix</keyword>
<name>A0A2H3NVW5_9BACT</name>
<comment type="caution">
    <text evidence="3">The sequence shown here is derived from an EMBL/GenBank/DDBJ whole genome shotgun (WGS) entry which is preliminary data.</text>
</comment>
<evidence type="ECO:0000313" key="4">
    <source>
        <dbReference type="Proteomes" id="UP000221024"/>
    </source>
</evidence>
<gene>
    <name evidence="3" type="ORF">CRI93_11245</name>
</gene>
<dbReference type="RefSeq" id="WP_098062736.1">
    <property type="nucleotide sequence ID" value="NZ_PDEP01000010.1"/>
</dbReference>
<dbReference type="AlphaFoldDB" id="A0A2H3NVW5"/>
<organism evidence="3 4">
    <name type="scientific">Longimonas halophila</name>
    <dbReference type="NCBI Taxonomy" id="1469170"/>
    <lineage>
        <taxon>Bacteria</taxon>
        <taxon>Pseudomonadati</taxon>
        <taxon>Rhodothermota</taxon>
        <taxon>Rhodothermia</taxon>
        <taxon>Rhodothermales</taxon>
        <taxon>Salisaetaceae</taxon>
        <taxon>Longimonas</taxon>
    </lineage>
</organism>
<feature type="transmembrane region" description="Helical" evidence="2">
    <location>
        <begin position="116"/>
        <end position="143"/>
    </location>
</feature>
<dbReference type="Proteomes" id="UP000221024">
    <property type="component" value="Unassembled WGS sequence"/>
</dbReference>
<feature type="transmembrane region" description="Helical" evidence="2">
    <location>
        <begin position="20"/>
        <end position="44"/>
    </location>
</feature>
<keyword evidence="4" id="KW-1185">Reference proteome</keyword>
<reference evidence="3 4" key="1">
    <citation type="submission" date="2017-10" db="EMBL/GenBank/DDBJ databases">
        <title>Draft genome of Longimonas halophila.</title>
        <authorList>
            <person name="Goh K.M."/>
            <person name="Shamsir M.S."/>
            <person name="Lim S.W."/>
        </authorList>
    </citation>
    <scope>NUCLEOTIDE SEQUENCE [LARGE SCALE GENOMIC DNA]</scope>
    <source>
        <strain evidence="3 4">KCTC 42399</strain>
    </source>
</reference>
<feature type="transmembrane region" description="Helical" evidence="2">
    <location>
        <begin position="56"/>
        <end position="78"/>
    </location>
</feature>
<evidence type="ECO:0000256" key="2">
    <source>
        <dbReference type="SAM" id="Phobius"/>
    </source>
</evidence>
<keyword evidence="2" id="KW-0812">Transmembrane</keyword>
<evidence type="ECO:0008006" key="5">
    <source>
        <dbReference type="Google" id="ProtNLM"/>
    </source>
</evidence>
<keyword evidence="2" id="KW-0472">Membrane</keyword>
<feature type="region of interest" description="Disordered" evidence="1">
    <location>
        <begin position="144"/>
        <end position="165"/>
    </location>
</feature>
<proteinExistence type="predicted"/>
<protein>
    <recommendedName>
        <fullName evidence="5">DUF4199 domain-containing protein</fullName>
    </recommendedName>
</protein>
<dbReference type="EMBL" id="PDEP01000010">
    <property type="protein sequence ID" value="PEN06047.1"/>
    <property type="molecule type" value="Genomic_DNA"/>
</dbReference>